<dbReference type="InterPro" id="IPR019096">
    <property type="entry name" value="YopX_protein"/>
</dbReference>
<feature type="domain" description="YopX protein" evidence="1">
    <location>
        <begin position="35"/>
        <end position="136"/>
    </location>
</feature>
<gene>
    <name evidence="2" type="ORF">SDC9_180771</name>
</gene>
<dbReference type="SUPFAM" id="SSF159006">
    <property type="entry name" value="YopX-like"/>
    <property type="match status" value="1"/>
</dbReference>
<organism evidence="2">
    <name type="scientific">bioreactor metagenome</name>
    <dbReference type="NCBI Taxonomy" id="1076179"/>
    <lineage>
        <taxon>unclassified sequences</taxon>
        <taxon>metagenomes</taxon>
        <taxon>ecological metagenomes</taxon>
    </lineage>
</organism>
<comment type="caution">
    <text evidence="2">The sequence shown here is derived from an EMBL/GenBank/DDBJ whole genome shotgun (WGS) entry which is preliminary data.</text>
</comment>
<protein>
    <recommendedName>
        <fullName evidence="1">YopX protein domain-containing protein</fullName>
    </recommendedName>
</protein>
<dbReference type="EMBL" id="VSSQ01085718">
    <property type="protein sequence ID" value="MPN33286.1"/>
    <property type="molecule type" value="Genomic_DNA"/>
</dbReference>
<proteinExistence type="predicted"/>
<dbReference type="AlphaFoldDB" id="A0A645H471"/>
<dbReference type="Pfam" id="PF09643">
    <property type="entry name" value="YopX"/>
    <property type="match status" value="1"/>
</dbReference>
<accession>A0A645H471</accession>
<evidence type="ECO:0000259" key="1">
    <source>
        <dbReference type="Pfam" id="PF09643"/>
    </source>
</evidence>
<sequence>MNLIRFRGKRLRDGTWTYGWLVIELDGTAWISKFHRRGEWEQVWPETVGQYIGQKNKNGQEIYTGDILSGARYPLENYNILMAKNDKPPHNFIWGYIVKPDANVRGISHNIFQTLDTDNECSQLETIGNIHDNPELVGGTP</sequence>
<evidence type="ECO:0000313" key="2">
    <source>
        <dbReference type="EMBL" id="MPN33286.1"/>
    </source>
</evidence>
<name>A0A645H471_9ZZZZ</name>
<dbReference type="Gene3D" id="2.30.30.290">
    <property type="entry name" value="YopX-like domains"/>
    <property type="match status" value="1"/>
</dbReference>
<dbReference type="InterPro" id="IPR023385">
    <property type="entry name" value="YopX-like_C"/>
</dbReference>
<reference evidence="2" key="1">
    <citation type="submission" date="2019-08" db="EMBL/GenBank/DDBJ databases">
        <authorList>
            <person name="Kucharzyk K."/>
            <person name="Murdoch R.W."/>
            <person name="Higgins S."/>
            <person name="Loffler F."/>
        </authorList>
    </citation>
    <scope>NUCLEOTIDE SEQUENCE</scope>
</reference>